<feature type="region of interest" description="Disordered" evidence="1">
    <location>
        <begin position="139"/>
        <end position="190"/>
    </location>
</feature>
<feature type="transmembrane region" description="Helical" evidence="2">
    <location>
        <begin position="236"/>
        <end position="264"/>
    </location>
</feature>
<proteinExistence type="predicted"/>
<dbReference type="NCBIfam" id="TIGR00254">
    <property type="entry name" value="GGDEF"/>
    <property type="match status" value="1"/>
</dbReference>
<feature type="domain" description="GGDEF" evidence="4">
    <location>
        <begin position="311"/>
        <end position="444"/>
    </location>
</feature>
<keyword evidence="2" id="KW-0812">Transmembrane</keyword>
<dbReference type="InterPro" id="IPR029787">
    <property type="entry name" value="Nucleotide_cyclase"/>
</dbReference>
<dbReference type="InterPro" id="IPR035919">
    <property type="entry name" value="EAL_sf"/>
</dbReference>
<dbReference type="SUPFAM" id="SSF141868">
    <property type="entry name" value="EAL domain-like"/>
    <property type="match status" value="1"/>
</dbReference>
<dbReference type="InterPro" id="IPR000160">
    <property type="entry name" value="GGDEF_dom"/>
</dbReference>
<evidence type="ECO:0000256" key="2">
    <source>
        <dbReference type="SAM" id="Phobius"/>
    </source>
</evidence>
<dbReference type="EMBL" id="BSNI01000002">
    <property type="protein sequence ID" value="GLQ16886.1"/>
    <property type="molecule type" value="Genomic_DNA"/>
</dbReference>
<dbReference type="InterPro" id="IPR052155">
    <property type="entry name" value="Biofilm_reg_signaling"/>
</dbReference>
<dbReference type="Gene3D" id="3.30.70.270">
    <property type="match status" value="1"/>
</dbReference>
<dbReference type="InterPro" id="IPR001633">
    <property type="entry name" value="EAL_dom"/>
</dbReference>
<accession>A0ABQ5UNL3</accession>
<comment type="caution">
    <text evidence="5">The sequence shown here is derived from an EMBL/GenBank/DDBJ whole genome shotgun (WGS) entry which is preliminary data.</text>
</comment>
<evidence type="ECO:0000259" key="3">
    <source>
        <dbReference type="PROSITE" id="PS50883"/>
    </source>
</evidence>
<dbReference type="Proteomes" id="UP001161405">
    <property type="component" value="Unassembled WGS sequence"/>
</dbReference>
<dbReference type="Pfam" id="PF00563">
    <property type="entry name" value="EAL"/>
    <property type="match status" value="1"/>
</dbReference>
<dbReference type="PROSITE" id="PS50887">
    <property type="entry name" value="GGDEF"/>
    <property type="match status" value="1"/>
</dbReference>
<dbReference type="SMART" id="SM00052">
    <property type="entry name" value="EAL"/>
    <property type="match status" value="1"/>
</dbReference>
<reference evidence="5" key="2">
    <citation type="submission" date="2023-01" db="EMBL/GenBank/DDBJ databases">
        <title>Draft genome sequence of Maritalea porphyrae strain NBRC 107169.</title>
        <authorList>
            <person name="Sun Q."/>
            <person name="Mori K."/>
        </authorList>
    </citation>
    <scope>NUCLEOTIDE SEQUENCE</scope>
    <source>
        <strain evidence="5">NBRC 107169</strain>
    </source>
</reference>
<keyword evidence="2" id="KW-0472">Membrane</keyword>
<evidence type="ECO:0000313" key="6">
    <source>
        <dbReference type="Proteomes" id="UP001161405"/>
    </source>
</evidence>
<dbReference type="SUPFAM" id="SSF55073">
    <property type="entry name" value="Nucleotide cyclase"/>
    <property type="match status" value="1"/>
</dbReference>
<dbReference type="PANTHER" id="PTHR44757">
    <property type="entry name" value="DIGUANYLATE CYCLASE DGCP"/>
    <property type="match status" value="1"/>
</dbReference>
<organism evidence="5 6">
    <name type="scientific">Maritalea porphyrae</name>
    <dbReference type="NCBI Taxonomy" id="880732"/>
    <lineage>
        <taxon>Bacteria</taxon>
        <taxon>Pseudomonadati</taxon>
        <taxon>Pseudomonadota</taxon>
        <taxon>Alphaproteobacteria</taxon>
        <taxon>Hyphomicrobiales</taxon>
        <taxon>Devosiaceae</taxon>
        <taxon>Maritalea</taxon>
    </lineage>
</organism>
<dbReference type="Gene3D" id="3.20.20.450">
    <property type="entry name" value="EAL domain"/>
    <property type="match status" value="1"/>
</dbReference>
<evidence type="ECO:0000259" key="4">
    <source>
        <dbReference type="PROSITE" id="PS50887"/>
    </source>
</evidence>
<dbReference type="CDD" id="cd01948">
    <property type="entry name" value="EAL"/>
    <property type="match status" value="1"/>
</dbReference>
<dbReference type="SMART" id="SM00267">
    <property type="entry name" value="GGDEF"/>
    <property type="match status" value="1"/>
</dbReference>
<dbReference type="PROSITE" id="PS50883">
    <property type="entry name" value="EAL"/>
    <property type="match status" value="1"/>
</dbReference>
<dbReference type="RefSeq" id="WP_284362670.1">
    <property type="nucleotide sequence ID" value="NZ_BSNI01000002.1"/>
</dbReference>
<dbReference type="PANTHER" id="PTHR44757:SF2">
    <property type="entry name" value="BIOFILM ARCHITECTURE MAINTENANCE PROTEIN MBAA"/>
    <property type="match status" value="1"/>
</dbReference>
<feature type="domain" description="EAL" evidence="3">
    <location>
        <begin position="453"/>
        <end position="704"/>
    </location>
</feature>
<gene>
    <name evidence="5" type="ORF">GCM10007879_11350</name>
</gene>
<dbReference type="InterPro" id="IPR043128">
    <property type="entry name" value="Rev_trsase/Diguanyl_cyclase"/>
</dbReference>
<reference evidence="5" key="1">
    <citation type="journal article" date="2014" name="Int. J. Syst. Evol. Microbiol.">
        <title>Complete genome of a new Firmicutes species belonging to the dominant human colonic microbiota ('Ruminococcus bicirculans') reveals two chromosomes and a selective capacity to utilize plant glucans.</title>
        <authorList>
            <consortium name="NISC Comparative Sequencing Program"/>
            <person name="Wegmann U."/>
            <person name="Louis P."/>
            <person name="Goesmann A."/>
            <person name="Henrissat B."/>
            <person name="Duncan S.H."/>
            <person name="Flint H.J."/>
        </authorList>
    </citation>
    <scope>NUCLEOTIDE SEQUENCE</scope>
    <source>
        <strain evidence="5">NBRC 107169</strain>
    </source>
</reference>
<evidence type="ECO:0000256" key="1">
    <source>
        <dbReference type="SAM" id="MobiDB-lite"/>
    </source>
</evidence>
<evidence type="ECO:0008006" key="7">
    <source>
        <dbReference type="Google" id="ProtNLM"/>
    </source>
</evidence>
<name>A0ABQ5UNL3_9HYPH</name>
<dbReference type="CDD" id="cd01949">
    <property type="entry name" value="GGDEF"/>
    <property type="match status" value="1"/>
</dbReference>
<keyword evidence="2" id="KW-1133">Transmembrane helix</keyword>
<sequence>MQKTHKRNWIISLGLFAIGVATIGASVYSAQKVMDDLLRKDAVSNGMSWAQHVADTTDGLNAVVSGYAPASDVEGVLGRLAAVGDIYQFAFISPHGELIFKTGSYHPPAEAGEAAHHAHSHDPAPQLGADVEHVQHDNHTTHAASASNTPTSHDHGAHAHDHAAPQEPQAHGEHDHAAAYPGSSTQPHLQHSTKLMIGDGETDPIHFAEVNHPVTVNGEIQYVIRLRLDQTERFEIYQAAVSTLSIILASIVLLAVGIPALLALRSRKQAELADQQVHFLARHDPLTGLLNRSSFLDQLEHAAQTRRGINEQIGLFIIDLDGFKGINDGFGHDVGDELLRQLADSLKFQGEDLDAIARLGGDEFAAFVSFDPDEVDLHDLANHTLASLTGIYEVNGHDVVTTASIGVALCPDDAELPAELMQKADIALYNVKTNGRNGYAFFERGMEKRMKKRRNMEALLRQARHDQAFELHFQPLFDQKSRALIAFETLVRMRDEKGEFVPPDVFIPVAEDMGMMEELGEFILREATKTAMNWPDQVGLAVNLSPKQFESGKLLSIVSSALVRSGLKPERLELEITESLLMSNSQRNLRQLELLKEIGVSIAMDDFGTGYSSLGYLWKFPFDKIKIDKSFLGGMENVDEKANQIVSTIIALGHTLEMCVTAEGVETEAQAEFLNAHKCDQLQGFLLGRPMPKEEIDRFILEGKNKKAELQIVS</sequence>
<protein>
    <recommendedName>
        <fullName evidence="7">EAL domain-containing protein</fullName>
    </recommendedName>
</protein>
<evidence type="ECO:0000313" key="5">
    <source>
        <dbReference type="EMBL" id="GLQ16886.1"/>
    </source>
</evidence>
<dbReference type="Pfam" id="PF00990">
    <property type="entry name" value="GGDEF"/>
    <property type="match status" value="1"/>
</dbReference>
<feature type="compositionally biased region" description="Polar residues" evidence="1">
    <location>
        <begin position="141"/>
        <end position="151"/>
    </location>
</feature>
<feature type="compositionally biased region" description="Basic and acidic residues" evidence="1">
    <location>
        <begin position="152"/>
        <end position="177"/>
    </location>
</feature>
<keyword evidence="6" id="KW-1185">Reference proteome</keyword>